<feature type="compositionally biased region" description="Basic residues" evidence="6">
    <location>
        <begin position="28"/>
        <end position="38"/>
    </location>
</feature>
<feature type="compositionally biased region" description="Basic and acidic residues" evidence="6">
    <location>
        <begin position="95"/>
        <end position="105"/>
    </location>
</feature>
<dbReference type="GO" id="GO:0005634">
    <property type="term" value="C:nucleus"/>
    <property type="evidence" value="ECO:0007669"/>
    <property type="project" value="UniProtKB-SubCell"/>
</dbReference>
<evidence type="ECO:0000313" key="9">
    <source>
        <dbReference type="Proteomes" id="UP000037510"/>
    </source>
</evidence>
<dbReference type="Pfam" id="PF10228">
    <property type="entry name" value="HPF1"/>
    <property type="match status" value="1"/>
</dbReference>
<dbReference type="PANTHER" id="PTHR13386:SF1">
    <property type="entry name" value="HISTONE PARYLATION FACTOR 1"/>
    <property type="match status" value="1"/>
</dbReference>
<name>A0A0L7LGJ0_OPEBR</name>
<sequence length="415" mass="47611">MCDEWKEYVNDPRTICKYGSKCYQKNPQHHITYKHPPRNLKNNQEKRTKHRYSPYSRDEKQNKKGNNDTKQETSKVLNNVPEEESTANVTVEQSFENKDSERESKTAVNLEQEEEVSETEKDPSPSKNLELKVEKCSITIQDNITFYDPTTSHSILKELFLVEMPADFFKLYECLNNNNAFENTLSSVNLEAIGPFDLLLGKLPILDDKELYLSHWRFFYDPPEFQAVLKKKGKSEYHIGYFRDVPSENPVFLASNDSAKDCHITPMAENIFGAVYLYLQNEKKTSPFTAMVCQKLMDKLKTYAEQNNYSLEEFNVKKRLSQVVTKTFHGAGIVVPYNKKTQLGYRPNIKKLFAKFQAAKTESEKDSVLSEIQPIITYASIALDECDFGTGVEAGIDLFCSGLKELEPPALSSLT</sequence>
<dbReference type="EMBL" id="JTDY01001208">
    <property type="protein sequence ID" value="KOB74535.1"/>
    <property type="molecule type" value="Genomic_DNA"/>
</dbReference>
<evidence type="ECO:0000256" key="1">
    <source>
        <dbReference type="ARBA" id="ARBA00004123"/>
    </source>
</evidence>
<feature type="non-terminal residue" evidence="8">
    <location>
        <position position="415"/>
    </location>
</feature>
<dbReference type="Proteomes" id="UP000037510">
    <property type="component" value="Unassembled WGS sequence"/>
</dbReference>
<dbReference type="GO" id="GO:0006974">
    <property type="term" value="P:DNA damage response"/>
    <property type="evidence" value="ECO:0007669"/>
    <property type="project" value="InterPro"/>
</dbReference>
<feature type="compositionally biased region" description="Basic and acidic residues" evidence="6">
    <location>
        <begin position="56"/>
        <end position="73"/>
    </location>
</feature>
<keyword evidence="5" id="KW-0539">Nucleus</keyword>
<feature type="domain" description="PBZ-type" evidence="7">
    <location>
        <begin position="13"/>
        <end position="37"/>
    </location>
</feature>
<evidence type="ECO:0000256" key="6">
    <source>
        <dbReference type="SAM" id="MobiDB-lite"/>
    </source>
</evidence>
<evidence type="ECO:0000256" key="2">
    <source>
        <dbReference type="ARBA" id="ARBA00004286"/>
    </source>
</evidence>
<protein>
    <submittedName>
        <fullName evidence="8">UPF0609 protein</fullName>
    </submittedName>
</protein>
<organism evidence="8 9">
    <name type="scientific">Operophtera brumata</name>
    <name type="common">Winter moth</name>
    <name type="synonym">Phalaena brumata</name>
    <dbReference type="NCBI Taxonomy" id="104452"/>
    <lineage>
        <taxon>Eukaryota</taxon>
        <taxon>Metazoa</taxon>
        <taxon>Ecdysozoa</taxon>
        <taxon>Arthropoda</taxon>
        <taxon>Hexapoda</taxon>
        <taxon>Insecta</taxon>
        <taxon>Pterygota</taxon>
        <taxon>Neoptera</taxon>
        <taxon>Endopterygota</taxon>
        <taxon>Lepidoptera</taxon>
        <taxon>Glossata</taxon>
        <taxon>Ditrysia</taxon>
        <taxon>Geometroidea</taxon>
        <taxon>Geometridae</taxon>
        <taxon>Larentiinae</taxon>
        <taxon>Operophtera</taxon>
    </lineage>
</organism>
<dbReference type="InterPro" id="IPR019361">
    <property type="entry name" value="HPF1"/>
</dbReference>
<dbReference type="AlphaFoldDB" id="A0A0L7LGJ0"/>
<comment type="similarity">
    <text evidence="3">Belongs to the HPF1 family.</text>
</comment>
<proteinExistence type="inferred from homology"/>
<feature type="compositionally biased region" description="Basic and acidic residues" evidence="6">
    <location>
        <begin position="118"/>
        <end position="128"/>
    </location>
</feature>
<keyword evidence="4" id="KW-0158">Chromosome</keyword>
<comment type="subcellular location">
    <subcellularLocation>
        <location evidence="2">Chromosome</location>
    </subcellularLocation>
    <subcellularLocation>
        <location evidence="1">Nucleus</location>
    </subcellularLocation>
</comment>
<evidence type="ECO:0000256" key="5">
    <source>
        <dbReference type="ARBA" id="ARBA00023242"/>
    </source>
</evidence>
<feature type="region of interest" description="Disordered" evidence="6">
    <location>
        <begin position="28"/>
        <end position="128"/>
    </location>
</feature>
<dbReference type="GO" id="GO:0005694">
    <property type="term" value="C:chromosome"/>
    <property type="evidence" value="ECO:0007669"/>
    <property type="project" value="UniProtKB-SubCell"/>
</dbReference>
<dbReference type="GO" id="GO:0042393">
    <property type="term" value="F:histone binding"/>
    <property type="evidence" value="ECO:0007669"/>
    <property type="project" value="InterPro"/>
</dbReference>
<evidence type="ECO:0000256" key="3">
    <source>
        <dbReference type="ARBA" id="ARBA00010803"/>
    </source>
</evidence>
<dbReference type="InterPro" id="IPR019406">
    <property type="entry name" value="APLF_PBZ"/>
</dbReference>
<evidence type="ECO:0000256" key="4">
    <source>
        <dbReference type="ARBA" id="ARBA00022454"/>
    </source>
</evidence>
<evidence type="ECO:0000313" key="8">
    <source>
        <dbReference type="EMBL" id="KOB74535.1"/>
    </source>
</evidence>
<dbReference type="STRING" id="104452.A0A0L7LGJ0"/>
<gene>
    <name evidence="8" type="ORF">OBRU01_09061</name>
</gene>
<reference evidence="8 9" key="1">
    <citation type="journal article" date="2015" name="Genome Biol. Evol.">
        <title>The genome of winter moth (Operophtera brumata) provides a genomic perspective on sexual dimorphism and phenology.</title>
        <authorList>
            <person name="Derks M.F."/>
            <person name="Smit S."/>
            <person name="Salis L."/>
            <person name="Schijlen E."/>
            <person name="Bossers A."/>
            <person name="Mateman C."/>
            <person name="Pijl A.S."/>
            <person name="de Ridder D."/>
            <person name="Groenen M.A."/>
            <person name="Visser M.E."/>
            <person name="Megens H.J."/>
        </authorList>
    </citation>
    <scope>NUCLEOTIDE SEQUENCE [LARGE SCALE GENOMIC DNA]</scope>
    <source>
        <strain evidence="8">WM2013NL</strain>
        <tissue evidence="8">Head and thorax</tissue>
    </source>
</reference>
<accession>A0A0L7LGJ0</accession>
<dbReference type="Pfam" id="PF10283">
    <property type="entry name" value="zf-CCHH"/>
    <property type="match status" value="1"/>
</dbReference>
<evidence type="ECO:0000259" key="7">
    <source>
        <dbReference type="Pfam" id="PF10283"/>
    </source>
</evidence>
<dbReference type="PANTHER" id="PTHR13386">
    <property type="entry name" value="HISTONE PARYLATION FACTOR 1"/>
    <property type="match status" value="1"/>
</dbReference>
<comment type="caution">
    <text evidence="8">The sequence shown here is derived from an EMBL/GenBank/DDBJ whole genome shotgun (WGS) entry which is preliminary data.</text>
</comment>
<dbReference type="GO" id="GO:0072572">
    <property type="term" value="F:poly-ADP-D-ribose binding"/>
    <property type="evidence" value="ECO:0007669"/>
    <property type="project" value="TreeGrafter"/>
</dbReference>
<keyword evidence="9" id="KW-1185">Reference proteome</keyword>